<evidence type="ECO:0000256" key="6">
    <source>
        <dbReference type="ARBA" id="ARBA00012487"/>
    </source>
</evidence>
<evidence type="ECO:0000256" key="19">
    <source>
        <dbReference type="SAM" id="Phobius"/>
    </source>
</evidence>
<protein>
    <recommendedName>
        <fullName evidence="7 18">Phosphatidate cytidylyltransferase</fullName>
        <ecNumber evidence="6 18">2.7.7.41</ecNumber>
    </recommendedName>
</protein>
<comment type="catalytic activity">
    <reaction evidence="1 18">
        <text>a 1,2-diacyl-sn-glycero-3-phosphate + CTP + H(+) = a CDP-1,2-diacyl-sn-glycerol + diphosphate</text>
        <dbReference type="Rhea" id="RHEA:16229"/>
        <dbReference type="ChEBI" id="CHEBI:15378"/>
        <dbReference type="ChEBI" id="CHEBI:33019"/>
        <dbReference type="ChEBI" id="CHEBI:37563"/>
        <dbReference type="ChEBI" id="CHEBI:58332"/>
        <dbReference type="ChEBI" id="CHEBI:58608"/>
        <dbReference type="EC" id="2.7.7.41"/>
    </reaction>
</comment>
<dbReference type="PROSITE" id="PS01315">
    <property type="entry name" value="CDS"/>
    <property type="match status" value="1"/>
</dbReference>
<feature type="transmembrane region" description="Helical" evidence="19">
    <location>
        <begin position="108"/>
        <end position="128"/>
    </location>
</feature>
<keyword evidence="12 18" id="KW-0548">Nucleotidyltransferase</keyword>
<feature type="transmembrane region" description="Helical" evidence="19">
    <location>
        <begin position="43"/>
        <end position="62"/>
    </location>
</feature>
<name>A0ABS7JXG7_9SPHN</name>
<gene>
    <name evidence="20" type="ORF">K3181_12945</name>
</gene>
<evidence type="ECO:0000256" key="13">
    <source>
        <dbReference type="ARBA" id="ARBA00022989"/>
    </source>
</evidence>
<dbReference type="EMBL" id="JAIGNU010000003">
    <property type="protein sequence ID" value="MBX7502352.1"/>
    <property type="molecule type" value="Genomic_DNA"/>
</dbReference>
<accession>A0ABS7JXG7</accession>
<evidence type="ECO:0000256" key="5">
    <source>
        <dbReference type="ARBA" id="ARBA00010185"/>
    </source>
</evidence>
<keyword evidence="9" id="KW-0444">Lipid biosynthesis</keyword>
<keyword evidence="10 18" id="KW-0808">Transferase</keyword>
<evidence type="ECO:0000256" key="16">
    <source>
        <dbReference type="ARBA" id="ARBA00023209"/>
    </source>
</evidence>
<feature type="transmembrane region" description="Helical" evidence="19">
    <location>
        <begin position="68"/>
        <end position="88"/>
    </location>
</feature>
<evidence type="ECO:0000256" key="9">
    <source>
        <dbReference type="ARBA" id="ARBA00022516"/>
    </source>
</evidence>
<dbReference type="PANTHER" id="PTHR46382:SF1">
    <property type="entry name" value="PHOSPHATIDATE CYTIDYLYLTRANSFERASE"/>
    <property type="match status" value="1"/>
</dbReference>
<evidence type="ECO:0000313" key="20">
    <source>
        <dbReference type="EMBL" id="MBX7502352.1"/>
    </source>
</evidence>
<dbReference type="GO" id="GO:0016779">
    <property type="term" value="F:nucleotidyltransferase activity"/>
    <property type="evidence" value="ECO:0007669"/>
    <property type="project" value="UniProtKB-KW"/>
</dbReference>
<feature type="transmembrane region" description="Helical" evidence="19">
    <location>
        <begin position="188"/>
        <end position="209"/>
    </location>
</feature>
<proteinExistence type="inferred from homology"/>
<evidence type="ECO:0000256" key="15">
    <source>
        <dbReference type="ARBA" id="ARBA00023136"/>
    </source>
</evidence>
<keyword evidence="14" id="KW-0443">Lipid metabolism</keyword>
<keyword evidence="15 19" id="KW-0472">Membrane</keyword>
<keyword evidence="21" id="KW-1185">Reference proteome</keyword>
<comment type="subcellular location">
    <subcellularLocation>
        <location evidence="2">Cell membrane</location>
        <topology evidence="2">Multi-pass membrane protein</topology>
    </subcellularLocation>
</comment>
<keyword evidence="8" id="KW-1003">Cell membrane</keyword>
<dbReference type="Pfam" id="PF01148">
    <property type="entry name" value="CTP_transf_1"/>
    <property type="match status" value="1"/>
</dbReference>
<dbReference type="InterPro" id="IPR000374">
    <property type="entry name" value="PC_trans"/>
</dbReference>
<evidence type="ECO:0000256" key="2">
    <source>
        <dbReference type="ARBA" id="ARBA00004651"/>
    </source>
</evidence>
<dbReference type="Proteomes" id="UP000782554">
    <property type="component" value="Unassembled WGS sequence"/>
</dbReference>
<comment type="pathway">
    <text evidence="4">Lipid metabolism.</text>
</comment>
<evidence type="ECO:0000256" key="1">
    <source>
        <dbReference type="ARBA" id="ARBA00001698"/>
    </source>
</evidence>
<evidence type="ECO:0000256" key="14">
    <source>
        <dbReference type="ARBA" id="ARBA00023098"/>
    </source>
</evidence>
<organism evidence="20 21">
    <name type="scientific">Qipengyuania mesophila</name>
    <dbReference type="NCBI Taxonomy" id="2867246"/>
    <lineage>
        <taxon>Bacteria</taxon>
        <taxon>Pseudomonadati</taxon>
        <taxon>Pseudomonadota</taxon>
        <taxon>Alphaproteobacteria</taxon>
        <taxon>Sphingomonadales</taxon>
        <taxon>Erythrobacteraceae</taxon>
        <taxon>Qipengyuania</taxon>
    </lineage>
</organism>
<reference evidence="20 21" key="1">
    <citation type="submission" date="2021-08" db="EMBL/GenBank/DDBJ databases">
        <title>Comparative Genomics Analysis of the Genus Qipengyuania Reveals Extensive Genetic Diversity and Metabolic Versatility, Including the Description of Fifteen Novel Species.</title>
        <authorList>
            <person name="Liu Y."/>
        </authorList>
    </citation>
    <scope>NUCLEOTIDE SEQUENCE [LARGE SCALE GENOMIC DNA]</scope>
    <source>
        <strain evidence="20 21">YG27</strain>
    </source>
</reference>
<evidence type="ECO:0000256" key="7">
    <source>
        <dbReference type="ARBA" id="ARBA00019373"/>
    </source>
</evidence>
<feature type="transmembrane region" description="Helical" evidence="19">
    <location>
        <begin position="15"/>
        <end position="36"/>
    </location>
</feature>
<keyword evidence="13 19" id="KW-1133">Transmembrane helix</keyword>
<evidence type="ECO:0000256" key="17">
    <source>
        <dbReference type="ARBA" id="ARBA00023264"/>
    </source>
</evidence>
<evidence type="ECO:0000256" key="4">
    <source>
        <dbReference type="ARBA" id="ARBA00005189"/>
    </source>
</evidence>
<evidence type="ECO:0000256" key="18">
    <source>
        <dbReference type="RuleBase" id="RU003938"/>
    </source>
</evidence>
<evidence type="ECO:0000256" key="8">
    <source>
        <dbReference type="ARBA" id="ARBA00022475"/>
    </source>
</evidence>
<evidence type="ECO:0000256" key="3">
    <source>
        <dbReference type="ARBA" id="ARBA00005119"/>
    </source>
</evidence>
<comment type="caution">
    <text evidence="20">The sequence shown here is derived from an EMBL/GenBank/DDBJ whole genome shotgun (WGS) entry which is preliminary data.</text>
</comment>
<evidence type="ECO:0000256" key="10">
    <source>
        <dbReference type="ARBA" id="ARBA00022679"/>
    </source>
</evidence>
<dbReference type="PANTHER" id="PTHR46382">
    <property type="entry name" value="PHOSPHATIDATE CYTIDYLYLTRANSFERASE"/>
    <property type="match status" value="1"/>
</dbReference>
<comment type="similarity">
    <text evidence="5 18">Belongs to the CDS family.</text>
</comment>
<keyword evidence="16" id="KW-0594">Phospholipid biosynthesis</keyword>
<dbReference type="EC" id="2.7.7.41" evidence="6 18"/>
<evidence type="ECO:0000256" key="12">
    <source>
        <dbReference type="ARBA" id="ARBA00022695"/>
    </source>
</evidence>
<evidence type="ECO:0000313" key="21">
    <source>
        <dbReference type="Proteomes" id="UP000782554"/>
    </source>
</evidence>
<keyword evidence="17" id="KW-1208">Phospholipid metabolism</keyword>
<evidence type="ECO:0000256" key="11">
    <source>
        <dbReference type="ARBA" id="ARBA00022692"/>
    </source>
</evidence>
<keyword evidence="11 18" id="KW-0812">Transmembrane</keyword>
<comment type="pathway">
    <text evidence="3 18">Phospholipid metabolism; CDP-diacylglycerol biosynthesis; CDP-diacylglycerol from sn-glycerol 3-phosphate: step 3/3.</text>
</comment>
<sequence length="210" mass="21950">MVALAVGALWAGNPWFGWFILAVVLAALVEFVLLVVKATANVPFRLAGIAAGTIYIALAGYMLSRFPLPIVVGVVGVVVFVDTFAYFFGRTLGGPKIAPKISPSKTWAGLFGAIIGATVWIAGWIYVAARATSGDTTMFFDMTEAGQILGLGAMTAVAAQAGDFFESWLKRKAGVKDSSKLIPGHGGVFDRIDGMIPVIILAGVLLGAAR</sequence>